<feature type="domain" description="ZP" evidence="3">
    <location>
        <begin position="85"/>
        <end position="147"/>
    </location>
</feature>
<proteinExistence type="predicted"/>
<keyword evidence="5" id="KW-1185">Reference proteome</keyword>
<name>A0A8J2MG93_9HEXA</name>
<dbReference type="PROSITE" id="PS51034">
    <property type="entry name" value="ZP_2"/>
    <property type="match status" value="1"/>
</dbReference>
<feature type="non-terminal residue" evidence="4">
    <location>
        <position position="1"/>
    </location>
</feature>
<evidence type="ECO:0000313" key="5">
    <source>
        <dbReference type="Proteomes" id="UP000708208"/>
    </source>
</evidence>
<accession>A0A8J2MG93</accession>
<feature type="chain" id="PRO_5035292552" description="ZP domain-containing protein" evidence="2">
    <location>
        <begin position="29"/>
        <end position="147"/>
    </location>
</feature>
<evidence type="ECO:0000259" key="3">
    <source>
        <dbReference type="PROSITE" id="PS51034"/>
    </source>
</evidence>
<dbReference type="EMBL" id="CAJVCH010571599">
    <property type="protein sequence ID" value="CAG7837936.1"/>
    <property type="molecule type" value="Genomic_DNA"/>
</dbReference>
<sequence>MKTCKGLKAKHFFTKVIILLTITSSSLKQQLVSASHLHSSTNYADASLSTDASVPTPTQEQIPNADTTAVSSSTNNKKYSYFSTTCDQKLMTITGHFNDVFRGRIYAVGYPDELECGVTTAGLESSENITLTLPLGQCGIQMKGVDD</sequence>
<reference evidence="4" key="1">
    <citation type="submission" date="2021-06" db="EMBL/GenBank/DDBJ databases">
        <authorList>
            <person name="Hodson N. C."/>
            <person name="Mongue J. A."/>
            <person name="Jaron S. K."/>
        </authorList>
    </citation>
    <scope>NUCLEOTIDE SEQUENCE</scope>
</reference>
<dbReference type="Proteomes" id="UP000708208">
    <property type="component" value="Unassembled WGS sequence"/>
</dbReference>
<gene>
    <name evidence="4" type="ORF">AFUS01_LOCUS46968</name>
</gene>
<evidence type="ECO:0000313" key="4">
    <source>
        <dbReference type="EMBL" id="CAG7837936.1"/>
    </source>
</evidence>
<comment type="caution">
    <text evidence="4">The sequence shown here is derived from an EMBL/GenBank/DDBJ whole genome shotgun (WGS) entry which is preliminary data.</text>
</comment>
<dbReference type="InterPro" id="IPR001507">
    <property type="entry name" value="ZP_dom"/>
</dbReference>
<feature type="signal peptide" evidence="2">
    <location>
        <begin position="1"/>
        <end position="28"/>
    </location>
</feature>
<protein>
    <recommendedName>
        <fullName evidence="3">ZP domain-containing protein</fullName>
    </recommendedName>
</protein>
<evidence type="ECO:0000256" key="1">
    <source>
        <dbReference type="SAM" id="MobiDB-lite"/>
    </source>
</evidence>
<keyword evidence="2" id="KW-0732">Signal</keyword>
<evidence type="ECO:0000256" key="2">
    <source>
        <dbReference type="SAM" id="SignalP"/>
    </source>
</evidence>
<dbReference type="AlphaFoldDB" id="A0A8J2MG93"/>
<feature type="region of interest" description="Disordered" evidence="1">
    <location>
        <begin position="48"/>
        <end position="70"/>
    </location>
</feature>
<organism evidence="4 5">
    <name type="scientific">Allacma fusca</name>
    <dbReference type="NCBI Taxonomy" id="39272"/>
    <lineage>
        <taxon>Eukaryota</taxon>
        <taxon>Metazoa</taxon>
        <taxon>Ecdysozoa</taxon>
        <taxon>Arthropoda</taxon>
        <taxon>Hexapoda</taxon>
        <taxon>Collembola</taxon>
        <taxon>Symphypleona</taxon>
        <taxon>Sminthuridae</taxon>
        <taxon>Allacma</taxon>
    </lineage>
</organism>